<evidence type="ECO:0000313" key="10">
    <source>
        <dbReference type="Proteomes" id="UP000178946"/>
    </source>
</evidence>
<dbReference type="InterPro" id="IPR036324">
    <property type="entry name" value="Mn/Fe_SOD_N_sf"/>
</dbReference>
<accession>A0A1F8DT52</accession>
<dbReference type="PANTHER" id="PTHR43595">
    <property type="entry name" value="37S RIBOSOMAL PROTEIN S26, MITOCHONDRIAL"/>
    <property type="match status" value="1"/>
</dbReference>
<evidence type="ECO:0000256" key="5">
    <source>
        <dbReference type="PIRSR" id="PIRSR000349-1"/>
    </source>
</evidence>
<feature type="binding site" evidence="5">
    <location>
        <position position="81"/>
    </location>
    <ligand>
        <name>Mn(2+)</name>
        <dbReference type="ChEBI" id="CHEBI:29035"/>
    </ligand>
</feature>
<evidence type="ECO:0000256" key="2">
    <source>
        <dbReference type="ARBA" id="ARBA00012682"/>
    </source>
</evidence>
<dbReference type="InterPro" id="IPR001189">
    <property type="entry name" value="Mn/Fe_SOD"/>
</dbReference>
<feature type="binding site" evidence="5">
    <location>
        <position position="167"/>
    </location>
    <ligand>
        <name>Mn(2+)</name>
        <dbReference type="ChEBI" id="CHEBI:29035"/>
    </ligand>
</feature>
<dbReference type="STRING" id="1802557.A3A20_01435"/>
<dbReference type="Pfam" id="PF02777">
    <property type="entry name" value="Sod_Fe_C"/>
    <property type="match status" value="1"/>
</dbReference>
<evidence type="ECO:0000256" key="3">
    <source>
        <dbReference type="ARBA" id="ARBA00022723"/>
    </source>
</evidence>
<sequence>MHTLPKLSYAYDALEPHIDARTMEIHHGKHHQTYVDKLNATLKLFPDLQTKTVEELLSNISEVPEDIRQDVINYGGGHANHSLFWRIMSPNGQGPEGELADAIVKTFGGLDGFKEKFTNVALNVFGSGWAWLIVAKDGSLKICQTPNQDSPLTNGDRPVLVLDLWEHSYYLLYQNRRGDYAKSWWNLINWQEVSKLWTNRG</sequence>
<dbReference type="EMBL" id="MGIR01000001">
    <property type="protein sequence ID" value="OGM91586.1"/>
    <property type="molecule type" value="Genomic_DNA"/>
</dbReference>
<organism evidence="9 10">
    <name type="scientific">Candidatus Wolfebacteria bacterium RIFCSPLOWO2_01_FULL_45_19</name>
    <dbReference type="NCBI Taxonomy" id="1802557"/>
    <lineage>
        <taxon>Bacteria</taxon>
        <taxon>Candidatus Wolfeibacteriota</taxon>
    </lineage>
</organism>
<proteinExistence type="inferred from homology"/>
<dbReference type="SUPFAM" id="SSF46609">
    <property type="entry name" value="Fe,Mn superoxide dismutase (SOD), N-terminal domain"/>
    <property type="match status" value="1"/>
</dbReference>
<dbReference type="PIRSF" id="PIRSF000349">
    <property type="entry name" value="SODismutase"/>
    <property type="match status" value="1"/>
</dbReference>
<evidence type="ECO:0000259" key="8">
    <source>
        <dbReference type="Pfam" id="PF02777"/>
    </source>
</evidence>
<dbReference type="PANTHER" id="PTHR43595:SF2">
    <property type="entry name" value="SMALL RIBOSOMAL SUBUNIT PROTEIN MS42"/>
    <property type="match status" value="1"/>
</dbReference>
<evidence type="ECO:0000256" key="6">
    <source>
        <dbReference type="RuleBase" id="RU000414"/>
    </source>
</evidence>
<reference evidence="9 10" key="1">
    <citation type="journal article" date="2016" name="Nat. Commun.">
        <title>Thousands of microbial genomes shed light on interconnected biogeochemical processes in an aquifer system.</title>
        <authorList>
            <person name="Anantharaman K."/>
            <person name="Brown C.T."/>
            <person name="Hug L.A."/>
            <person name="Sharon I."/>
            <person name="Castelle C.J."/>
            <person name="Probst A.J."/>
            <person name="Thomas B.C."/>
            <person name="Singh A."/>
            <person name="Wilkins M.J."/>
            <person name="Karaoz U."/>
            <person name="Brodie E.L."/>
            <person name="Williams K.H."/>
            <person name="Hubbard S.S."/>
            <person name="Banfield J.F."/>
        </authorList>
    </citation>
    <scope>NUCLEOTIDE SEQUENCE [LARGE SCALE GENOMIC DNA]</scope>
</reference>
<feature type="binding site" evidence="5">
    <location>
        <position position="163"/>
    </location>
    <ligand>
        <name>Mn(2+)</name>
        <dbReference type="ChEBI" id="CHEBI:29035"/>
    </ligand>
</feature>
<comment type="caution">
    <text evidence="9">The sequence shown here is derived from an EMBL/GenBank/DDBJ whole genome shotgun (WGS) entry which is preliminary data.</text>
</comment>
<keyword evidence="3 5" id="KW-0479">Metal-binding</keyword>
<comment type="function">
    <text evidence="6">Destroys radicals which are normally produced within the cells and which are toxic to biological systems.</text>
</comment>
<evidence type="ECO:0000313" key="9">
    <source>
        <dbReference type="EMBL" id="OGM91586.1"/>
    </source>
</evidence>
<dbReference type="PROSITE" id="PS00088">
    <property type="entry name" value="SOD_MN"/>
    <property type="match status" value="1"/>
</dbReference>
<evidence type="ECO:0000256" key="4">
    <source>
        <dbReference type="ARBA" id="ARBA00023002"/>
    </source>
</evidence>
<dbReference type="Gene3D" id="3.55.40.20">
    <property type="entry name" value="Iron/manganese superoxide dismutase, C-terminal domain"/>
    <property type="match status" value="1"/>
</dbReference>
<dbReference type="InterPro" id="IPR036314">
    <property type="entry name" value="SOD_C_sf"/>
</dbReference>
<dbReference type="SUPFAM" id="SSF54719">
    <property type="entry name" value="Fe,Mn superoxide dismutase (SOD), C-terminal domain"/>
    <property type="match status" value="1"/>
</dbReference>
<feature type="binding site" evidence="5">
    <location>
        <position position="26"/>
    </location>
    <ligand>
        <name>Mn(2+)</name>
        <dbReference type="ChEBI" id="CHEBI:29035"/>
    </ligand>
</feature>
<dbReference type="Pfam" id="PF00081">
    <property type="entry name" value="Sod_Fe_N"/>
    <property type="match status" value="1"/>
</dbReference>
<dbReference type="PRINTS" id="PR01703">
    <property type="entry name" value="MNSODISMTASE"/>
</dbReference>
<dbReference type="InterPro" id="IPR019833">
    <property type="entry name" value="Mn/Fe_SOD_BS"/>
</dbReference>
<gene>
    <name evidence="9" type="ORF">A3A20_01435</name>
</gene>
<dbReference type="FunFam" id="1.10.287.990:FF:000001">
    <property type="entry name" value="Superoxide dismutase"/>
    <property type="match status" value="1"/>
</dbReference>
<keyword evidence="4 6" id="KW-0560">Oxidoreductase</keyword>
<name>A0A1F8DT52_9BACT</name>
<dbReference type="InterPro" id="IPR019831">
    <property type="entry name" value="Mn/Fe_SOD_N"/>
</dbReference>
<evidence type="ECO:0000256" key="1">
    <source>
        <dbReference type="ARBA" id="ARBA00008714"/>
    </source>
</evidence>
<evidence type="ECO:0000259" key="7">
    <source>
        <dbReference type="Pfam" id="PF00081"/>
    </source>
</evidence>
<feature type="domain" description="Manganese/iron superoxide dismutase C-terminal" evidence="8">
    <location>
        <begin position="95"/>
        <end position="195"/>
    </location>
</feature>
<dbReference type="InterPro" id="IPR019832">
    <property type="entry name" value="Mn/Fe_SOD_C"/>
</dbReference>
<comment type="similarity">
    <text evidence="1 6">Belongs to the iron/manganese superoxide dismutase family.</text>
</comment>
<dbReference type="GO" id="GO:0004784">
    <property type="term" value="F:superoxide dismutase activity"/>
    <property type="evidence" value="ECO:0007669"/>
    <property type="project" value="UniProtKB-EC"/>
</dbReference>
<dbReference type="FunFam" id="3.55.40.20:FF:000004">
    <property type="entry name" value="Superoxide dismutase [Fe]"/>
    <property type="match status" value="1"/>
</dbReference>
<dbReference type="GO" id="GO:0005737">
    <property type="term" value="C:cytoplasm"/>
    <property type="evidence" value="ECO:0007669"/>
    <property type="project" value="TreeGrafter"/>
</dbReference>
<dbReference type="EC" id="1.15.1.1" evidence="2 6"/>
<comment type="catalytic activity">
    <reaction evidence="6">
        <text>2 superoxide + 2 H(+) = H2O2 + O2</text>
        <dbReference type="Rhea" id="RHEA:20696"/>
        <dbReference type="ChEBI" id="CHEBI:15378"/>
        <dbReference type="ChEBI" id="CHEBI:15379"/>
        <dbReference type="ChEBI" id="CHEBI:16240"/>
        <dbReference type="ChEBI" id="CHEBI:18421"/>
        <dbReference type="EC" id="1.15.1.1"/>
    </reaction>
</comment>
<dbReference type="Gene3D" id="1.10.287.990">
    <property type="entry name" value="Fe,Mn superoxide dismutase (SOD) domain"/>
    <property type="match status" value="1"/>
</dbReference>
<dbReference type="GO" id="GO:0046872">
    <property type="term" value="F:metal ion binding"/>
    <property type="evidence" value="ECO:0007669"/>
    <property type="project" value="UniProtKB-KW"/>
</dbReference>
<dbReference type="Proteomes" id="UP000178946">
    <property type="component" value="Unassembled WGS sequence"/>
</dbReference>
<feature type="domain" description="Manganese/iron superoxide dismutase N-terminal" evidence="7">
    <location>
        <begin position="2"/>
        <end position="89"/>
    </location>
</feature>
<protein>
    <recommendedName>
        <fullName evidence="2 6">Superoxide dismutase</fullName>
        <ecNumber evidence="2 6">1.15.1.1</ecNumber>
    </recommendedName>
</protein>
<dbReference type="AlphaFoldDB" id="A0A1F8DT52"/>